<evidence type="ECO:0000313" key="6">
    <source>
        <dbReference type="Proteomes" id="UP000323917"/>
    </source>
</evidence>
<reference evidence="5 6" key="1">
    <citation type="submission" date="2019-08" db="EMBL/GenBank/DDBJ databases">
        <title>Deep-cultivation of Planctomycetes and their phenomic and genomic characterization uncovers novel biology.</title>
        <authorList>
            <person name="Wiegand S."/>
            <person name="Jogler M."/>
            <person name="Boedeker C."/>
            <person name="Pinto D."/>
            <person name="Vollmers J."/>
            <person name="Rivas-Marin E."/>
            <person name="Kohn T."/>
            <person name="Peeters S.H."/>
            <person name="Heuer A."/>
            <person name="Rast P."/>
            <person name="Oberbeckmann S."/>
            <person name="Bunk B."/>
            <person name="Jeske O."/>
            <person name="Meyerdierks A."/>
            <person name="Storesund J.E."/>
            <person name="Kallscheuer N."/>
            <person name="Luecker S."/>
            <person name="Lage O.M."/>
            <person name="Pohl T."/>
            <person name="Merkel B.J."/>
            <person name="Hornburger P."/>
            <person name="Mueller R.-W."/>
            <person name="Bruemmer F."/>
            <person name="Labrenz M."/>
            <person name="Spormann A.M."/>
            <person name="Op den Camp H."/>
            <person name="Overmann J."/>
            <person name="Amann R."/>
            <person name="Jetten M.S.M."/>
            <person name="Mascher T."/>
            <person name="Medema M.H."/>
            <person name="Devos D.P."/>
            <person name="Kaster A.-K."/>
            <person name="Ovreas L."/>
            <person name="Rohde M."/>
            <person name="Galperin M.Y."/>
            <person name="Jogler C."/>
        </authorList>
    </citation>
    <scope>NUCLEOTIDE SEQUENCE [LARGE SCALE GENOMIC DNA]</scope>
    <source>
        <strain evidence="5 6">Pr1d</strain>
    </source>
</reference>
<dbReference type="InterPro" id="IPR013766">
    <property type="entry name" value="Thioredoxin_domain"/>
</dbReference>
<keyword evidence="6" id="KW-1185">Reference proteome</keyword>
<evidence type="ECO:0000313" key="5">
    <source>
        <dbReference type="EMBL" id="QEG35201.1"/>
    </source>
</evidence>
<dbReference type="InterPro" id="IPR051099">
    <property type="entry name" value="AGR/TXD"/>
</dbReference>
<proteinExistence type="predicted"/>
<dbReference type="PROSITE" id="PS00194">
    <property type="entry name" value="THIOREDOXIN_1"/>
    <property type="match status" value="1"/>
</dbReference>
<dbReference type="OrthoDB" id="213802at2"/>
<dbReference type="InterPro" id="IPR036249">
    <property type="entry name" value="Thioredoxin-like_sf"/>
</dbReference>
<dbReference type="Pfam" id="PF13098">
    <property type="entry name" value="Thioredoxin_2"/>
    <property type="match status" value="1"/>
</dbReference>
<feature type="signal peptide" evidence="3">
    <location>
        <begin position="1"/>
        <end position="24"/>
    </location>
</feature>
<gene>
    <name evidence="5" type="ORF">Pr1d_24950</name>
</gene>
<accession>A0A5B9QM13</accession>
<dbReference type="PROSITE" id="PS51352">
    <property type="entry name" value="THIOREDOXIN_2"/>
    <property type="match status" value="1"/>
</dbReference>
<evidence type="ECO:0000256" key="3">
    <source>
        <dbReference type="SAM" id="SignalP"/>
    </source>
</evidence>
<organism evidence="5 6">
    <name type="scientific">Bythopirellula goksoeyrii</name>
    <dbReference type="NCBI Taxonomy" id="1400387"/>
    <lineage>
        <taxon>Bacteria</taxon>
        <taxon>Pseudomonadati</taxon>
        <taxon>Planctomycetota</taxon>
        <taxon>Planctomycetia</taxon>
        <taxon>Pirellulales</taxon>
        <taxon>Lacipirellulaceae</taxon>
        <taxon>Bythopirellula</taxon>
    </lineage>
</organism>
<feature type="domain" description="Thioredoxin" evidence="4">
    <location>
        <begin position="17"/>
        <end position="146"/>
    </location>
</feature>
<dbReference type="Proteomes" id="UP000323917">
    <property type="component" value="Chromosome"/>
</dbReference>
<dbReference type="KEGG" id="bgok:Pr1d_24950"/>
<evidence type="ECO:0000259" key="4">
    <source>
        <dbReference type="PROSITE" id="PS51352"/>
    </source>
</evidence>
<sequence length="166" mass="18276" precursor="true">MKTPYLPITLLATLAVLLPNVAVAQTSAHKTVAQDGIFDHATVEGAWKEAILRRRPLLVMFTSDNCTYCRKMAKETFGNPQVQHLLRGRTESVMAHSDDYAALIKKLGIRGYPSSLLISPEGEVLEFIEGYLEPKAFAQRVGPLLAQPLRHVGSANLSNVANQHLE</sequence>
<dbReference type="RefSeq" id="WP_148073742.1">
    <property type="nucleotide sequence ID" value="NZ_CP042913.1"/>
</dbReference>
<protein>
    <submittedName>
        <fullName evidence="5">Thiol:disulfide interchange protein</fullName>
    </submittedName>
</protein>
<evidence type="ECO:0000256" key="1">
    <source>
        <dbReference type="ARBA" id="ARBA00022729"/>
    </source>
</evidence>
<feature type="chain" id="PRO_5022748354" evidence="3">
    <location>
        <begin position="25"/>
        <end position="166"/>
    </location>
</feature>
<dbReference type="PANTHER" id="PTHR15337">
    <property type="entry name" value="ANTERIOR GRADIENT PROTEIN-RELATED"/>
    <property type="match status" value="1"/>
</dbReference>
<name>A0A5B9QM13_9BACT</name>
<keyword evidence="1 3" id="KW-0732">Signal</keyword>
<evidence type="ECO:0000256" key="2">
    <source>
        <dbReference type="ARBA" id="ARBA00023284"/>
    </source>
</evidence>
<dbReference type="Gene3D" id="3.40.30.10">
    <property type="entry name" value="Glutaredoxin"/>
    <property type="match status" value="1"/>
</dbReference>
<dbReference type="AlphaFoldDB" id="A0A5B9QM13"/>
<keyword evidence="2" id="KW-0676">Redox-active center</keyword>
<dbReference type="SUPFAM" id="SSF52833">
    <property type="entry name" value="Thioredoxin-like"/>
    <property type="match status" value="1"/>
</dbReference>
<dbReference type="InterPro" id="IPR017937">
    <property type="entry name" value="Thioredoxin_CS"/>
</dbReference>
<dbReference type="InterPro" id="IPR012336">
    <property type="entry name" value="Thioredoxin-like_fold"/>
</dbReference>
<dbReference type="EMBL" id="CP042913">
    <property type="protein sequence ID" value="QEG35201.1"/>
    <property type="molecule type" value="Genomic_DNA"/>
</dbReference>
<dbReference type="PANTHER" id="PTHR15337:SF11">
    <property type="entry name" value="THIOREDOXIN DOMAIN-CONTAINING PROTEIN"/>
    <property type="match status" value="1"/>
</dbReference>